<organism evidence="1 2">
    <name type="scientific">Olpidium bornovanus</name>
    <dbReference type="NCBI Taxonomy" id="278681"/>
    <lineage>
        <taxon>Eukaryota</taxon>
        <taxon>Fungi</taxon>
        <taxon>Fungi incertae sedis</taxon>
        <taxon>Olpidiomycota</taxon>
        <taxon>Olpidiomycotina</taxon>
        <taxon>Olpidiomycetes</taxon>
        <taxon>Olpidiales</taxon>
        <taxon>Olpidiaceae</taxon>
        <taxon>Olpidium</taxon>
    </lineage>
</organism>
<proteinExistence type="predicted"/>
<protein>
    <submittedName>
        <fullName evidence="1">Uncharacterized protein</fullName>
    </submittedName>
</protein>
<feature type="non-terminal residue" evidence="1">
    <location>
        <position position="1"/>
    </location>
</feature>
<accession>A0A8H8A2N1</accession>
<dbReference type="Proteomes" id="UP000673691">
    <property type="component" value="Unassembled WGS sequence"/>
</dbReference>
<name>A0A8H8A2N1_9FUNG</name>
<evidence type="ECO:0000313" key="2">
    <source>
        <dbReference type="Proteomes" id="UP000673691"/>
    </source>
</evidence>
<gene>
    <name evidence="1" type="ORF">BJ554DRAFT_2748</name>
</gene>
<comment type="caution">
    <text evidence="1">The sequence shown here is derived from an EMBL/GenBank/DDBJ whole genome shotgun (WGS) entry which is preliminary data.</text>
</comment>
<keyword evidence="2" id="KW-1185">Reference proteome</keyword>
<dbReference type="EMBL" id="JAEFCI010000139">
    <property type="protein sequence ID" value="KAG5463742.1"/>
    <property type="molecule type" value="Genomic_DNA"/>
</dbReference>
<reference evidence="1 2" key="1">
    <citation type="journal article" name="Sci. Rep.">
        <title>Genome-scale phylogenetic analyses confirm Olpidium as the closest living zoosporic fungus to the non-flagellated, terrestrial fungi.</title>
        <authorList>
            <person name="Chang Y."/>
            <person name="Rochon D."/>
            <person name="Sekimoto S."/>
            <person name="Wang Y."/>
            <person name="Chovatia M."/>
            <person name="Sandor L."/>
            <person name="Salamov A."/>
            <person name="Grigoriev I.V."/>
            <person name="Stajich J.E."/>
            <person name="Spatafora J.W."/>
        </authorList>
    </citation>
    <scope>NUCLEOTIDE SEQUENCE [LARGE SCALE GENOMIC DNA]</scope>
    <source>
        <strain evidence="1">S191</strain>
    </source>
</reference>
<dbReference type="AlphaFoldDB" id="A0A8H8A2N1"/>
<evidence type="ECO:0000313" key="1">
    <source>
        <dbReference type="EMBL" id="KAG5463742.1"/>
    </source>
</evidence>
<sequence>LPSPFFPATLRRRPDALSLLHSPTPAPTLLSLSGLPCPVALAGRVPAGCQLSARFPHRWGAFLCFSMTVAALPTTANLRGKRE</sequence>